<dbReference type="AlphaFoldDB" id="A0A1B0A0K6"/>
<dbReference type="Proteomes" id="UP000092445">
    <property type="component" value="Unassembled WGS sequence"/>
</dbReference>
<reference evidence="2" key="2">
    <citation type="submission" date="2020-05" db="UniProtKB">
        <authorList>
            <consortium name="EnsemblMetazoa"/>
        </authorList>
    </citation>
    <scope>IDENTIFICATION</scope>
    <source>
        <strain evidence="2">IAEA</strain>
    </source>
</reference>
<name>A0A1B0A0K6_GLOPL</name>
<sequence length="157" mass="17522">MFQEFCTTWLLGAGALYRKRSELNELTSHSYNQEVQHTFTSTRDFIAAYSAVVISLAAIIIVPRSIPSFERAATPQTNTIPKHELADRDSQLHSDKAKPYLLAAGQRGISIRHSLSFDKIRDNLLLKEVTRSELSKAINTLKDSSPGLHGTGIRKIN</sequence>
<dbReference type="EnsemblMetazoa" id="GPAI030742-RA">
    <property type="protein sequence ID" value="GPAI030742-PA"/>
    <property type="gene ID" value="GPAI030742"/>
</dbReference>
<keyword evidence="1" id="KW-1133">Transmembrane helix</keyword>
<accession>A0A1B0A0K6</accession>
<keyword evidence="1" id="KW-0472">Membrane</keyword>
<keyword evidence="3" id="KW-1185">Reference proteome</keyword>
<proteinExistence type="predicted"/>
<evidence type="ECO:0000256" key="1">
    <source>
        <dbReference type="SAM" id="Phobius"/>
    </source>
</evidence>
<feature type="transmembrane region" description="Helical" evidence="1">
    <location>
        <begin position="45"/>
        <end position="62"/>
    </location>
</feature>
<dbReference type="VEuPathDB" id="VectorBase:GPAI030742"/>
<reference evidence="3" key="1">
    <citation type="submission" date="2014-03" db="EMBL/GenBank/DDBJ databases">
        <authorList>
            <person name="Aksoy S."/>
            <person name="Warren W."/>
            <person name="Wilson R.K."/>
        </authorList>
    </citation>
    <scope>NUCLEOTIDE SEQUENCE [LARGE SCALE GENOMIC DNA]</scope>
    <source>
        <strain evidence="3">IAEA</strain>
    </source>
</reference>
<organism evidence="2 3">
    <name type="scientific">Glossina pallidipes</name>
    <name type="common">Tsetse fly</name>
    <dbReference type="NCBI Taxonomy" id="7398"/>
    <lineage>
        <taxon>Eukaryota</taxon>
        <taxon>Metazoa</taxon>
        <taxon>Ecdysozoa</taxon>
        <taxon>Arthropoda</taxon>
        <taxon>Hexapoda</taxon>
        <taxon>Insecta</taxon>
        <taxon>Pterygota</taxon>
        <taxon>Neoptera</taxon>
        <taxon>Endopterygota</taxon>
        <taxon>Diptera</taxon>
        <taxon>Brachycera</taxon>
        <taxon>Muscomorpha</taxon>
        <taxon>Hippoboscoidea</taxon>
        <taxon>Glossinidae</taxon>
        <taxon>Glossina</taxon>
    </lineage>
</organism>
<keyword evidence="1" id="KW-0812">Transmembrane</keyword>
<evidence type="ECO:0000313" key="2">
    <source>
        <dbReference type="EnsemblMetazoa" id="GPAI030742-PA"/>
    </source>
</evidence>
<protein>
    <submittedName>
        <fullName evidence="2">Uncharacterized protein</fullName>
    </submittedName>
</protein>
<evidence type="ECO:0000313" key="3">
    <source>
        <dbReference type="Proteomes" id="UP000092445"/>
    </source>
</evidence>